<protein>
    <submittedName>
        <fullName evidence="2">Uncharacterized protein</fullName>
    </submittedName>
</protein>
<dbReference type="Proteomes" id="UP000887576">
    <property type="component" value="Unplaced"/>
</dbReference>
<sequence>MSQIELGERQNSNNLASSANPVVLANATLPRGGRNPFKNMGAKIVDRVRRSLSRTRKPSEEPREKEKEDQELMLPPMPTSPPPPMPASYSSDQNSSAEQKRGVEPTPVKTKKIVIKKKPTKS</sequence>
<dbReference type="WBParaSite" id="JU765_v2.g18211.t1">
    <property type="protein sequence ID" value="JU765_v2.g18211.t1"/>
    <property type="gene ID" value="JU765_v2.g18211"/>
</dbReference>
<evidence type="ECO:0000313" key="2">
    <source>
        <dbReference type="WBParaSite" id="JU765_v2.g18211.t1"/>
    </source>
</evidence>
<proteinExistence type="predicted"/>
<reference evidence="2" key="1">
    <citation type="submission" date="2022-11" db="UniProtKB">
        <authorList>
            <consortium name="WormBaseParasite"/>
        </authorList>
    </citation>
    <scope>IDENTIFICATION</scope>
</reference>
<evidence type="ECO:0000313" key="1">
    <source>
        <dbReference type="Proteomes" id="UP000887576"/>
    </source>
</evidence>
<organism evidence="1 2">
    <name type="scientific">Panagrolaimus sp. JU765</name>
    <dbReference type="NCBI Taxonomy" id="591449"/>
    <lineage>
        <taxon>Eukaryota</taxon>
        <taxon>Metazoa</taxon>
        <taxon>Ecdysozoa</taxon>
        <taxon>Nematoda</taxon>
        <taxon>Chromadorea</taxon>
        <taxon>Rhabditida</taxon>
        <taxon>Tylenchina</taxon>
        <taxon>Panagrolaimomorpha</taxon>
        <taxon>Panagrolaimoidea</taxon>
        <taxon>Panagrolaimidae</taxon>
        <taxon>Panagrolaimus</taxon>
    </lineage>
</organism>
<name>A0AC34QPV2_9BILA</name>
<accession>A0AC34QPV2</accession>